<evidence type="ECO:0000313" key="4">
    <source>
        <dbReference type="Proteomes" id="UP000001662"/>
    </source>
</evidence>
<evidence type="ECO:0000256" key="1">
    <source>
        <dbReference type="SAM" id="Phobius"/>
    </source>
</evidence>
<dbReference type="eggNOG" id="COG2199">
    <property type="taxonomic scope" value="Bacteria"/>
</dbReference>
<evidence type="ECO:0000259" key="2">
    <source>
        <dbReference type="PROSITE" id="PS50887"/>
    </source>
</evidence>
<dbReference type="InterPro" id="IPR043128">
    <property type="entry name" value="Rev_trsase/Diguanyl_cyclase"/>
</dbReference>
<dbReference type="Proteomes" id="UP000001662">
    <property type="component" value="Chromosome"/>
</dbReference>
<keyword evidence="4" id="KW-1185">Reference proteome</keyword>
<dbReference type="InterPro" id="IPR000160">
    <property type="entry name" value="GGDEF_dom"/>
</dbReference>
<dbReference type="Pfam" id="PF21623">
    <property type="entry name" value="HK_sensor_dom_bact"/>
    <property type="match status" value="1"/>
</dbReference>
<dbReference type="Gene3D" id="3.30.450.20">
    <property type="entry name" value="PAS domain"/>
    <property type="match status" value="2"/>
</dbReference>
<keyword evidence="1" id="KW-0812">Transmembrane</keyword>
<dbReference type="CDD" id="cd01949">
    <property type="entry name" value="GGDEF"/>
    <property type="match status" value="1"/>
</dbReference>
<dbReference type="KEGG" id="csh:Closa_2758"/>
<keyword evidence="1" id="KW-1133">Transmembrane helix</keyword>
<dbReference type="Gene3D" id="3.30.70.270">
    <property type="match status" value="1"/>
</dbReference>
<dbReference type="GO" id="GO:1902201">
    <property type="term" value="P:negative regulation of bacterial-type flagellum-dependent cell motility"/>
    <property type="evidence" value="ECO:0007669"/>
    <property type="project" value="TreeGrafter"/>
</dbReference>
<dbReference type="GO" id="GO:0052621">
    <property type="term" value="F:diguanylate cyclase activity"/>
    <property type="evidence" value="ECO:0007669"/>
    <property type="project" value="TreeGrafter"/>
</dbReference>
<dbReference type="PaxDb" id="610130-Closa_2758"/>
<dbReference type="EMBL" id="CP002109">
    <property type="protein sequence ID" value="ADL05300.1"/>
    <property type="molecule type" value="Genomic_DNA"/>
</dbReference>
<dbReference type="STRING" id="610130.Closa_2758"/>
<dbReference type="SMART" id="SM00267">
    <property type="entry name" value="GGDEF"/>
    <property type="match status" value="1"/>
</dbReference>
<dbReference type="Pfam" id="PF00990">
    <property type="entry name" value="GGDEF"/>
    <property type="match status" value="1"/>
</dbReference>
<dbReference type="SUPFAM" id="SSF103190">
    <property type="entry name" value="Sensory domain-like"/>
    <property type="match status" value="2"/>
</dbReference>
<dbReference type="GO" id="GO:0043709">
    <property type="term" value="P:cell adhesion involved in single-species biofilm formation"/>
    <property type="evidence" value="ECO:0007669"/>
    <property type="project" value="TreeGrafter"/>
</dbReference>
<dbReference type="HOGENOM" id="CLU_000445_11_22_9"/>
<feature type="transmembrane region" description="Helical" evidence="1">
    <location>
        <begin position="338"/>
        <end position="357"/>
    </location>
</feature>
<dbReference type="OrthoDB" id="9804955at2"/>
<sequence>MDGDIGHNKRNTIGYFIISFALVFALSFLVLFFLEKEVRTTKIEAVQSQEQRVVKLESDFMGREFSMVLSDLHYLHHAFENELLDTNSYVNVAANWAEFSTQRRIYDQIRYIDANGDEKIRINISEKGGYIVPAKDLQNKKDRYYFTETVKLNEESVYVSPLDLNIEQGKIEIPYKPMIRLSTPVYDEKGKLQGIIVLNYLADYMLSGFRDLANNSQGEIILLNANGYSLSSSNPENDWNFMFDEKKEKTFEHDFPNEWKSLIENKSQFTTEKGLITVTPVVLSHKFNADKMNIHDQQIILGDGSWYIVSLIERTQKNGELFNDNVWAMGLDVFVKNIYYFILIGIISGIVGFLVYVNRKTYSRIKYYSEFDPLTKTFNRRAGIAKLNELFPSDDRRQFLGSLCFIDINGLKEVNDTLGHKLGDELIITVADIIKRTIREQDFLVRLGGDEFLIVFNGIGIDMAEKIWERIVQEYNQINNNEDRAYLISVSHGVVDFDNKQKTHVDDLISAADEKMYHEKQIIKANLSVIKEHKKI</sequence>
<dbReference type="SUPFAM" id="SSF55073">
    <property type="entry name" value="Nucleotide cyclase"/>
    <property type="match status" value="1"/>
</dbReference>
<dbReference type="GO" id="GO:0005886">
    <property type="term" value="C:plasma membrane"/>
    <property type="evidence" value="ECO:0007669"/>
    <property type="project" value="TreeGrafter"/>
</dbReference>
<dbReference type="InterPro" id="IPR050469">
    <property type="entry name" value="Diguanylate_Cyclase"/>
</dbReference>
<accession>D9R5W7</accession>
<dbReference type="InterPro" id="IPR029151">
    <property type="entry name" value="Sensor-like_sf"/>
</dbReference>
<dbReference type="InterPro" id="IPR048760">
    <property type="entry name" value="VP0354-like_sensor_dom"/>
</dbReference>
<proteinExistence type="predicted"/>
<name>D9R5W7_LACSW</name>
<dbReference type="InterPro" id="IPR029787">
    <property type="entry name" value="Nucleotide_cyclase"/>
</dbReference>
<feature type="transmembrane region" description="Helical" evidence="1">
    <location>
        <begin position="12"/>
        <end position="34"/>
    </location>
</feature>
<organism evidence="3 4">
    <name type="scientific">Lacrimispora saccharolytica (strain ATCC 35040 / DSM 2544 / NRCC 2533 / WM1)</name>
    <name type="common">Clostridium saccharolyticum</name>
    <dbReference type="NCBI Taxonomy" id="610130"/>
    <lineage>
        <taxon>Bacteria</taxon>
        <taxon>Bacillati</taxon>
        <taxon>Bacillota</taxon>
        <taxon>Clostridia</taxon>
        <taxon>Lachnospirales</taxon>
        <taxon>Lachnospiraceae</taxon>
        <taxon>Lacrimispora</taxon>
    </lineage>
</organism>
<dbReference type="AlphaFoldDB" id="D9R5W7"/>
<gene>
    <name evidence="3" type="ordered locus">Closa_2758</name>
</gene>
<dbReference type="RefSeq" id="WP_013273384.1">
    <property type="nucleotide sequence ID" value="NC_014376.1"/>
</dbReference>
<keyword evidence="1" id="KW-0472">Membrane</keyword>
<evidence type="ECO:0000313" key="3">
    <source>
        <dbReference type="EMBL" id="ADL05300.1"/>
    </source>
</evidence>
<feature type="domain" description="GGDEF" evidence="2">
    <location>
        <begin position="399"/>
        <end position="532"/>
    </location>
</feature>
<dbReference type="PANTHER" id="PTHR45138">
    <property type="entry name" value="REGULATORY COMPONENTS OF SENSORY TRANSDUCTION SYSTEM"/>
    <property type="match status" value="1"/>
</dbReference>
<dbReference type="PANTHER" id="PTHR45138:SF23">
    <property type="entry name" value="SIGNALING PROTEIN"/>
    <property type="match status" value="1"/>
</dbReference>
<dbReference type="PROSITE" id="PS50887">
    <property type="entry name" value="GGDEF"/>
    <property type="match status" value="1"/>
</dbReference>
<reference evidence="3" key="1">
    <citation type="submission" date="2010-07" db="EMBL/GenBank/DDBJ databases">
        <title>Complete sequence of Clostridium saccharolyticum WM1.</title>
        <authorList>
            <consortium name="US DOE Joint Genome Institute"/>
            <person name="Lucas S."/>
            <person name="Copeland A."/>
            <person name="Lapidus A."/>
            <person name="Cheng J.-F."/>
            <person name="Bruce D."/>
            <person name="Goodwin L."/>
            <person name="Pitluck S."/>
            <person name="Chertkov O."/>
            <person name="Detter J.C."/>
            <person name="Han C."/>
            <person name="Tapia R."/>
            <person name="Land M."/>
            <person name="Hauser L."/>
            <person name="Chang Y.-J."/>
            <person name="Jeffries C."/>
            <person name="Kyrpides N."/>
            <person name="Ivanova N."/>
            <person name="Mikhailova N."/>
            <person name="Mouttaki H."/>
            <person name="Lin L."/>
            <person name="Zhou J."/>
            <person name="Hemme C.L."/>
            <person name="Woyke T."/>
        </authorList>
    </citation>
    <scope>NUCLEOTIDE SEQUENCE [LARGE SCALE GENOMIC DNA]</scope>
    <source>
        <strain evidence="3">WM1</strain>
    </source>
</reference>
<dbReference type="NCBIfam" id="TIGR00254">
    <property type="entry name" value="GGDEF"/>
    <property type="match status" value="1"/>
</dbReference>
<protein>
    <submittedName>
        <fullName evidence="3">Diguanylate cyclase</fullName>
    </submittedName>
</protein>